<name>A0A0C9VNL1_SPHS4</name>
<gene>
    <name evidence="1" type="ORF">M422DRAFT_253198</name>
</gene>
<dbReference type="EMBL" id="KN837122">
    <property type="protein sequence ID" value="KIJ43612.1"/>
    <property type="molecule type" value="Genomic_DNA"/>
</dbReference>
<proteinExistence type="predicted"/>
<dbReference type="HOGENOM" id="CLU_1866401_0_0_1"/>
<reference evidence="1 2" key="1">
    <citation type="submission" date="2014-06" db="EMBL/GenBank/DDBJ databases">
        <title>Evolutionary Origins and Diversification of the Mycorrhizal Mutualists.</title>
        <authorList>
            <consortium name="DOE Joint Genome Institute"/>
            <consortium name="Mycorrhizal Genomics Consortium"/>
            <person name="Kohler A."/>
            <person name="Kuo A."/>
            <person name="Nagy L.G."/>
            <person name="Floudas D."/>
            <person name="Copeland A."/>
            <person name="Barry K.W."/>
            <person name="Cichocki N."/>
            <person name="Veneault-Fourrey C."/>
            <person name="LaButti K."/>
            <person name="Lindquist E.A."/>
            <person name="Lipzen A."/>
            <person name="Lundell T."/>
            <person name="Morin E."/>
            <person name="Murat C."/>
            <person name="Riley R."/>
            <person name="Ohm R."/>
            <person name="Sun H."/>
            <person name="Tunlid A."/>
            <person name="Henrissat B."/>
            <person name="Grigoriev I.V."/>
            <person name="Hibbett D.S."/>
            <person name="Martin F."/>
        </authorList>
    </citation>
    <scope>NUCLEOTIDE SEQUENCE [LARGE SCALE GENOMIC DNA]</scope>
    <source>
        <strain evidence="1 2">SS14</strain>
    </source>
</reference>
<dbReference type="AlphaFoldDB" id="A0A0C9VNL1"/>
<organism evidence="1 2">
    <name type="scientific">Sphaerobolus stellatus (strain SS14)</name>
    <dbReference type="NCBI Taxonomy" id="990650"/>
    <lineage>
        <taxon>Eukaryota</taxon>
        <taxon>Fungi</taxon>
        <taxon>Dikarya</taxon>
        <taxon>Basidiomycota</taxon>
        <taxon>Agaricomycotina</taxon>
        <taxon>Agaricomycetes</taxon>
        <taxon>Phallomycetidae</taxon>
        <taxon>Geastrales</taxon>
        <taxon>Sphaerobolaceae</taxon>
        <taxon>Sphaerobolus</taxon>
    </lineage>
</organism>
<protein>
    <submittedName>
        <fullName evidence="1">Uncharacterized protein</fullName>
    </submittedName>
</protein>
<keyword evidence="2" id="KW-1185">Reference proteome</keyword>
<accession>A0A0C9VNL1</accession>
<evidence type="ECO:0000313" key="1">
    <source>
        <dbReference type="EMBL" id="KIJ43612.1"/>
    </source>
</evidence>
<sequence>MAPGKKVSKDLTWTIIHMSSMLPLDDISAYTELSIWKIRAIRALHSKAREVVKHKAREVREKALRVDDVNLMLGCLHQTCDYYLDELQQALFNGHNVKASIATIWWALRNSGYTMKRMDRCGRDRPHIRGKSLKHQI</sequence>
<dbReference type="OrthoDB" id="2266637at2759"/>
<dbReference type="Proteomes" id="UP000054279">
    <property type="component" value="Unassembled WGS sequence"/>
</dbReference>
<evidence type="ECO:0000313" key="2">
    <source>
        <dbReference type="Proteomes" id="UP000054279"/>
    </source>
</evidence>